<reference evidence="14" key="1">
    <citation type="submission" date="2025-08" db="UniProtKB">
        <authorList>
            <consortium name="Ensembl"/>
        </authorList>
    </citation>
    <scope>IDENTIFICATION</scope>
</reference>
<dbReference type="NCBIfam" id="TIGR02238">
    <property type="entry name" value="recomb_DMC1"/>
    <property type="match status" value="1"/>
</dbReference>
<dbReference type="GO" id="GO:0042148">
    <property type="term" value="P:DNA strand invasion"/>
    <property type="evidence" value="ECO:0007669"/>
    <property type="project" value="TreeGrafter"/>
</dbReference>
<evidence type="ECO:0000256" key="8">
    <source>
        <dbReference type="ARBA" id="ARBA00023306"/>
    </source>
</evidence>
<dbReference type="FunFam" id="3.40.50.300:FF:000239">
    <property type="entry name" value="Meiotic recombination protein DMC1"/>
    <property type="match status" value="1"/>
</dbReference>
<comment type="subcellular location">
    <subcellularLocation>
        <location evidence="1 11">Nucleus</location>
    </subcellularLocation>
</comment>
<evidence type="ECO:0000313" key="15">
    <source>
        <dbReference type="Proteomes" id="UP001108240"/>
    </source>
</evidence>
<evidence type="ECO:0000259" key="12">
    <source>
        <dbReference type="PROSITE" id="PS50162"/>
    </source>
</evidence>
<accession>A0A8C1BGR5</accession>
<dbReference type="GO" id="GO:0140664">
    <property type="term" value="F:ATP-dependent DNA damage sensor activity"/>
    <property type="evidence" value="ECO:0007669"/>
    <property type="project" value="InterPro"/>
</dbReference>
<evidence type="ECO:0000256" key="11">
    <source>
        <dbReference type="PIRNR" id="PIRNR005856"/>
    </source>
</evidence>
<keyword evidence="8" id="KW-0131">Cell cycle</keyword>
<dbReference type="InterPro" id="IPR020588">
    <property type="entry name" value="RecA_ATP-bd"/>
</dbReference>
<comment type="function">
    <text evidence="11">May participate in meiotic recombination, specifically in homologous strand assimilation, which is required for the resolution of meiotic double-strand breaks.</text>
</comment>
<dbReference type="Ensembl" id="ENSCCRT00000034911.2">
    <property type="protein sequence ID" value="ENSCCRP00000032196.2"/>
    <property type="gene ID" value="ENSCCRG00000017323.2"/>
</dbReference>
<dbReference type="InterPro" id="IPR003593">
    <property type="entry name" value="AAA+_ATPase"/>
</dbReference>
<evidence type="ECO:0000256" key="2">
    <source>
        <dbReference type="ARBA" id="ARBA00008897"/>
    </source>
</evidence>
<feature type="domain" description="RecA family profile 1" evidence="12">
    <location>
        <begin position="100"/>
        <end position="273"/>
    </location>
</feature>
<dbReference type="PIRSF" id="PIRSF005856">
    <property type="entry name" value="Rad51"/>
    <property type="match status" value="1"/>
</dbReference>
<dbReference type="AlphaFoldDB" id="A0A8C1BGR5"/>
<feature type="domain" description="RecA family profile 2" evidence="13">
    <location>
        <begin position="280"/>
        <end position="343"/>
    </location>
</feature>
<evidence type="ECO:0000256" key="1">
    <source>
        <dbReference type="ARBA" id="ARBA00004123"/>
    </source>
</evidence>
<dbReference type="GO" id="GO:0003690">
    <property type="term" value="F:double-stranded DNA binding"/>
    <property type="evidence" value="ECO:0007669"/>
    <property type="project" value="TreeGrafter"/>
</dbReference>
<dbReference type="PROSITE" id="PS50162">
    <property type="entry name" value="RECA_2"/>
    <property type="match status" value="1"/>
</dbReference>
<protein>
    <recommendedName>
        <fullName evidence="11">Meiotic recombination protein</fullName>
    </recommendedName>
</protein>
<dbReference type="Pfam" id="PF08423">
    <property type="entry name" value="Rad51"/>
    <property type="match status" value="1"/>
</dbReference>
<dbReference type="Gene3D" id="3.40.50.300">
    <property type="entry name" value="P-loop containing nucleotide triphosphate hydrolases"/>
    <property type="match status" value="1"/>
</dbReference>
<dbReference type="FunFam" id="1.10.150.20:FF:000032">
    <property type="entry name" value="meiotic recombination protein DMC1/LIM15 homolog"/>
    <property type="match status" value="1"/>
</dbReference>
<evidence type="ECO:0000256" key="6">
    <source>
        <dbReference type="ARBA" id="ARBA00023242"/>
    </source>
</evidence>
<dbReference type="InterPro" id="IPR020587">
    <property type="entry name" value="RecA_monomer-monomer_interface"/>
</dbReference>
<dbReference type="GO" id="GO:0007292">
    <property type="term" value="P:female gamete generation"/>
    <property type="evidence" value="ECO:0007669"/>
    <property type="project" value="UniProtKB-ARBA"/>
</dbReference>
<accession>A0A8C1Q8M8</accession>
<keyword evidence="4" id="KW-0067">ATP-binding</keyword>
<dbReference type="InterPro" id="IPR027417">
    <property type="entry name" value="P-loop_NTPase"/>
</dbReference>
<name>A0A8C1BGR5_CYPCA</name>
<dbReference type="GO" id="GO:0000150">
    <property type="term" value="F:DNA strand exchange activity"/>
    <property type="evidence" value="ECO:0007669"/>
    <property type="project" value="InterPro"/>
</dbReference>
<dbReference type="GeneTree" id="ENSGT00760000119398"/>
<dbReference type="GO" id="GO:0007131">
    <property type="term" value="P:reciprocal meiotic recombination"/>
    <property type="evidence" value="ECO:0007669"/>
    <property type="project" value="InterPro"/>
</dbReference>
<evidence type="ECO:0000313" key="14">
    <source>
        <dbReference type="Ensembl" id="ENSCCRP00000032196.2"/>
    </source>
</evidence>
<proteinExistence type="inferred from homology"/>
<dbReference type="GO" id="GO:0006312">
    <property type="term" value="P:mitotic recombination"/>
    <property type="evidence" value="ECO:0007669"/>
    <property type="project" value="TreeGrafter"/>
</dbReference>
<evidence type="ECO:0000256" key="9">
    <source>
        <dbReference type="ARBA" id="ARBA00056818"/>
    </source>
</evidence>
<keyword evidence="6 11" id="KW-0539">Nucleus</keyword>
<dbReference type="InterPro" id="IPR013632">
    <property type="entry name" value="Rad51_C"/>
</dbReference>
<dbReference type="GO" id="GO:0070192">
    <property type="term" value="P:chromosome organization involved in meiotic cell cycle"/>
    <property type="evidence" value="ECO:0007669"/>
    <property type="project" value="TreeGrafter"/>
</dbReference>
<evidence type="ECO:0000256" key="3">
    <source>
        <dbReference type="ARBA" id="ARBA00022741"/>
    </source>
</evidence>
<organism evidence="14 15">
    <name type="scientific">Cyprinus carpio carpio</name>
    <dbReference type="NCBI Taxonomy" id="630221"/>
    <lineage>
        <taxon>Eukaryota</taxon>
        <taxon>Metazoa</taxon>
        <taxon>Chordata</taxon>
        <taxon>Craniata</taxon>
        <taxon>Vertebrata</taxon>
        <taxon>Euteleostomi</taxon>
        <taxon>Actinopterygii</taxon>
        <taxon>Neopterygii</taxon>
        <taxon>Teleostei</taxon>
        <taxon>Ostariophysi</taxon>
        <taxon>Cypriniformes</taxon>
        <taxon>Cyprinidae</taxon>
        <taxon>Cyprininae</taxon>
        <taxon>Cyprinus</taxon>
    </lineage>
</organism>
<evidence type="ECO:0000256" key="10">
    <source>
        <dbReference type="ARBA" id="ARBA00064395"/>
    </source>
</evidence>
<evidence type="ECO:0000256" key="7">
    <source>
        <dbReference type="ARBA" id="ARBA00023254"/>
    </source>
</evidence>
<comment type="subunit">
    <text evidence="10">Double stacked ring-shaped homooctamer. Interacts with BRCA2. Interacts with the MND1-PSMC3IP heterodimer. Interacts with RAD51AP1; the interaction is direct and stimulates DMC1-mediated homologous recombination.</text>
</comment>
<dbReference type="GO" id="GO:0000794">
    <property type="term" value="C:condensed nuclear chromosome"/>
    <property type="evidence" value="ECO:0007669"/>
    <property type="project" value="TreeGrafter"/>
</dbReference>
<keyword evidence="5 11" id="KW-0238">DNA-binding</keyword>
<dbReference type="InterPro" id="IPR011940">
    <property type="entry name" value="Dmc1"/>
</dbReference>
<reference evidence="14" key="2">
    <citation type="submission" date="2025-09" db="UniProtKB">
        <authorList>
            <consortium name="Ensembl"/>
        </authorList>
    </citation>
    <scope>IDENTIFICATION</scope>
</reference>
<evidence type="ECO:0000256" key="5">
    <source>
        <dbReference type="ARBA" id="ARBA00023125"/>
    </source>
</evidence>
<comment type="similarity">
    <text evidence="2 11">Belongs to the RecA family. DMC1 subfamily.</text>
</comment>
<keyword evidence="3" id="KW-0547">Nucleotide-binding</keyword>
<sequence length="343" mass="37913">MKALEDQALEDESGYQEDEVIHINFCELANHFSRVSENVADIKKLKSVGICTVKGIQMTTRRALCNVKGLSEAKVDKIKEAAGKLLICGFQTASEYSIKRKQVFHITTGSLDKLLGGGVESMAITEAFGEFRTGKTQLSHTLCVTAQLPGEYGYTGGKIIFIDSENTFRPERLKDIADRFHVDHEAVLDNVLYARAYTSEHQMELLDFVAAKFHEEGGVFKLLIIDSIMALFRVDFSGRGELAERQQKLAQMLSRLQKISEEYNVAVFVTNQMTADPGAGMTFQADPKKPIGGHILAHASTTRISLRKGRAELRIAKIFDSPDMPENEATFAITAGGITDAKD</sequence>
<dbReference type="PANTHER" id="PTHR22942:SF30">
    <property type="entry name" value="MEIOTIC RECOMBINATION PROTEIN DMC1_LIM15 HOMOLOG"/>
    <property type="match status" value="1"/>
</dbReference>
<dbReference type="SMART" id="SM00382">
    <property type="entry name" value="AAA"/>
    <property type="match status" value="1"/>
</dbReference>
<dbReference type="OMA" id="ANPMKPV"/>
<dbReference type="Gene3D" id="1.10.150.20">
    <property type="entry name" value="5' to 3' exonuclease, C-terminal subdomain"/>
    <property type="match status" value="1"/>
</dbReference>
<dbReference type="GO" id="GO:0003697">
    <property type="term" value="F:single-stranded DNA binding"/>
    <property type="evidence" value="ECO:0007669"/>
    <property type="project" value="TreeGrafter"/>
</dbReference>
<dbReference type="PROSITE" id="PS50163">
    <property type="entry name" value="RECA_3"/>
    <property type="match status" value="1"/>
</dbReference>
<dbReference type="CDD" id="cd19514">
    <property type="entry name" value="DMC1"/>
    <property type="match status" value="1"/>
</dbReference>
<dbReference type="GO" id="GO:0000730">
    <property type="term" value="P:DNA recombinase assembly"/>
    <property type="evidence" value="ECO:0007669"/>
    <property type="project" value="TreeGrafter"/>
</dbReference>
<dbReference type="InterPro" id="IPR010995">
    <property type="entry name" value="DNA_repair_Rad51/TF_NusA_a-hlx"/>
</dbReference>
<keyword evidence="7 11" id="KW-0469">Meiosis</keyword>
<dbReference type="GO" id="GO:0005524">
    <property type="term" value="F:ATP binding"/>
    <property type="evidence" value="ECO:0007669"/>
    <property type="project" value="UniProtKB-KW"/>
</dbReference>
<dbReference type="NCBIfam" id="NF003301">
    <property type="entry name" value="PRK04301.1"/>
    <property type="match status" value="1"/>
</dbReference>
<dbReference type="Proteomes" id="UP001108240">
    <property type="component" value="Unplaced"/>
</dbReference>
<dbReference type="SUPFAM" id="SSF47794">
    <property type="entry name" value="Rad51 N-terminal domain-like"/>
    <property type="match status" value="1"/>
</dbReference>
<dbReference type="SUPFAM" id="SSF52540">
    <property type="entry name" value="P-loop containing nucleoside triphosphate hydrolases"/>
    <property type="match status" value="1"/>
</dbReference>
<evidence type="ECO:0000259" key="13">
    <source>
        <dbReference type="PROSITE" id="PS50163"/>
    </source>
</evidence>
<evidence type="ECO:0000256" key="4">
    <source>
        <dbReference type="ARBA" id="ARBA00022840"/>
    </source>
</evidence>
<dbReference type="GO" id="GO:0007283">
    <property type="term" value="P:spermatogenesis"/>
    <property type="evidence" value="ECO:0007669"/>
    <property type="project" value="UniProtKB-ARBA"/>
</dbReference>
<dbReference type="InterPro" id="IPR016467">
    <property type="entry name" value="DNA_recomb/repair_RecA-like"/>
</dbReference>
<dbReference type="PANTHER" id="PTHR22942">
    <property type="entry name" value="RECA/RAD51/RADA DNA STRAND-PAIRING FAMILY MEMBER"/>
    <property type="match status" value="1"/>
</dbReference>
<comment type="function">
    <text evidence="9">Participates in meiotic recombination, specifically in homologous strand assimilation, which is required for the resolution of meiotic double-strand breaks.</text>
</comment>
<keyword evidence="15" id="KW-1185">Reference proteome</keyword>